<protein>
    <recommendedName>
        <fullName evidence="4">Glycosyl hydrolase family 63 C-terminal domain-containing protein</fullName>
    </recommendedName>
</protein>
<dbReference type="Proteomes" id="UP001363151">
    <property type="component" value="Unassembled WGS sequence"/>
</dbReference>
<evidence type="ECO:0000313" key="2">
    <source>
        <dbReference type="EMBL" id="KAK7249136.1"/>
    </source>
</evidence>
<feature type="transmembrane region" description="Helical" evidence="1">
    <location>
        <begin position="44"/>
        <end position="66"/>
    </location>
</feature>
<evidence type="ECO:0000256" key="1">
    <source>
        <dbReference type="SAM" id="Phobius"/>
    </source>
</evidence>
<gene>
    <name evidence="2" type="ORF">SO694_00045237</name>
</gene>
<sequence length="1187" mass="129623">MPATEMASRRGYEVINPVNGAGAASSATPLAVGDPEKSRLPKKVLYGCAGAVAVFLGLVAVSASGAEEKLLKHKLPPTLSAGASDDFDADGRFILPDFDTRKPFASFLPGIGGEWGMPMWAFYVNRGQGLAAFGVENKDKPLMEFTPANKAYLTTSTEGFRTMLKVSRDGGEPTLAQPFFSVDDDAADRTMLIGMNELEIAEVDAATGLETRILYYTVPGEDFPALVRRVTITNLEDTEAAVDVVDGLARLEPFGVNSGQLAAMGRTLEGWMRVYNCGRDEDSDVVDKGPCELPYFKLSASTADSAQVAMITEGNFAFGFVEDGDESTLVPMIVDPDVVFGSDTTFREPLGFTDYETLAAADEVKVSKTPCAFALAQKTLAPGAAMTLVEVFGHAKTVEQLTGDIAPKALETAFVAGKYAEAVALAERLTRVVQSDTANPLFDAFSRQMQLDNLLRGGYPEFLGDPENPKVYHTFSRIHGDLERDYNNYQIDTTYYSQGSGNYRDVNQNRRVDVYLFPRLGDFNLREFLTLKQADGYNPLTVATAFFSMGGGGGGDDDGADDAADAAASVAADVCADDKSAKKLASILGRPFRPGDLFVAAKAAKVELSVEREAFLDAVAAASDQVFAANYTHEGFWADHWDYDLDQVISFEAIFPDDVERAMWDGEPLPFYMSSGTVQPRDFKYVEVPELGVRQYNSVYDDPAKLGQLNDRITKPDGAFELARDSSGETDDAHTYVYAVSPVAKLFLLCVTKFALLDPSGMGIEMDANKPGWNDAMNGLPGLLGSGMAETAECWRIAVWLKETIARVDRGITVPAELDGLVSNITEALGDASLSDFEYWDAVADAREAYRESVRLFFSGDEVKLSAKALVSFLGDVADKLEKGIEKSLTYTDGVVMPSYFQHEVKDFEYTGMTNFVGQPFVHAKAFKAKVFPLFLEGPVRQLKTVDRDDEAQLKAIHDAVLASDLYDEPIGQYKICESLEGQPFEMGRMMAFTPGWLENESIWLHMSFKWYLELIRAKLFDEFWTAMETGAPYNMDVDTYGRSPLECGSFIVSSAYPDESMWGTSFLARLSGSTAEFLSMWLEIFVGSRPFSLSEDGELELAFAPALKGDMFKEDGTASFVFLGGVDVTYVNPAKADAWDCDVTKLVLFADADDAEGTTVHGSKLTGKDAEDVRDLKYGAIEVHLD</sequence>
<keyword evidence="1" id="KW-0812">Transmembrane</keyword>
<keyword evidence="1" id="KW-0472">Membrane</keyword>
<reference evidence="2 3" key="1">
    <citation type="submission" date="2024-03" db="EMBL/GenBank/DDBJ databases">
        <title>Aureococcus anophagefferens CCMP1851 and Kratosvirus quantuckense: Draft genome of a second virus-susceptible host strain in the model system.</title>
        <authorList>
            <person name="Chase E."/>
            <person name="Truchon A.R."/>
            <person name="Schepens W."/>
            <person name="Wilhelm S.W."/>
        </authorList>
    </citation>
    <scope>NUCLEOTIDE SEQUENCE [LARGE SCALE GENOMIC DNA]</scope>
    <source>
        <strain evidence="2 3">CCMP1851</strain>
    </source>
</reference>
<proteinExistence type="predicted"/>
<evidence type="ECO:0000313" key="3">
    <source>
        <dbReference type="Proteomes" id="UP001363151"/>
    </source>
</evidence>
<keyword evidence="1" id="KW-1133">Transmembrane helix</keyword>
<organism evidence="2 3">
    <name type="scientific">Aureococcus anophagefferens</name>
    <name type="common">Harmful bloom alga</name>
    <dbReference type="NCBI Taxonomy" id="44056"/>
    <lineage>
        <taxon>Eukaryota</taxon>
        <taxon>Sar</taxon>
        <taxon>Stramenopiles</taxon>
        <taxon>Ochrophyta</taxon>
        <taxon>Pelagophyceae</taxon>
        <taxon>Pelagomonadales</taxon>
        <taxon>Pelagomonadaceae</taxon>
        <taxon>Aureococcus</taxon>
    </lineage>
</organism>
<dbReference type="EMBL" id="JBBJCI010000082">
    <property type="protein sequence ID" value="KAK7249136.1"/>
    <property type="molecule type" value="Genomic_DNA"/>
</dbReference>
<dbReference type="SUPFAM" id="SSF48208">
    <property type="entry name" value="Six-hairpin glycosidases"/>
    <property type="match status" value="1"/>
</dbReference>
<dbReference type="InterPro" id="IPR008928">
    <property type="entry name" value="6-hairpin_glycosidase_sf"/>
</dbReference>
<accession>A0ABR1G7L2</accession>
<evidence type="ECO:0008006" key="4">
    <source>
        <dbReference type="Google" id="ProtNLM"/>
    </source>
</evidence>
<comment type="caution">
    <text evidence="2">The sequence shown here is derived from an EMBL/GenBank/DDBJ whole genome shotgun (WGS) entry which is preliminary data.</text>
</comment>
<name>A0ABR1G7L2_AURAN</name>
<keyword evidence="3" id="KW-1185">Reference proteome</keyword>